<evidence type="ECO:0000256" key="5">
    <source>
        <dbReference type="ARBA" id="ARBA00023163"/>
    </source>
</evidence>
<keyword evidence="11" id="KW-1185">Reference proteome</keyword>
<keyword evidence="3 8" id="KW-0227">DNA damage</keyword>
<organism evidence="10 11">
    <name type="scientific">Cryptosporidium xiaoi</name>
    <dbReference type="NCBI Taxonomy" id="659607"/>
    <lineage>
        <taxon>Eukaryota</taxon>
        <taxon>Sar</taxon>
        <taxon>Alveolata</taxon>
        <taxon>Apicomplexa</taxon>
        <taxon>Conoidasida</taxon>
        <taxon>Coccidia</taxon>
        <taxon>Eucoccidiorida</taxon>
        <taxon>Eimeriorina</taxon>
        <taxon>Cryptosporidiidae</taxon>
        <taxon>Cryptosporidium</taxon>
    </lineage>
</organism>
<dbReference type="GO" id="GO:0003690">
    <property type="term" value="F:double-stranded DNA binding"/>
    <property type="evidence" value="ECO:0007669"/>
    <property type="project" value="TreeGrafter"/>
</dbReference>
<evidence type="ECO:0000256" key="6">
    <source>
        <dbReference type="ARBA" id="ARBA00023204"/>
    </source>
</evidence>
<sequence length="725" mass="83173">MNLGKRSKSQIIEQTNTEQFLENPGQKGVALSSWNLIEYITSLSDENIGIIFASTSCVVELFSSLSEIQQLIISRLLTLGENNNATIDEKAINLWVLPSKQNELISALKNLRSLKIIKADLMSEIDKKKSVKTLTIQYSLNAIFRKTLTNYICNAILEVEFCGFEKGNELKISYVSLTKFSKTKWSNILDIIVEFSGYNSLCKLESENILKGYGIISNDLMRVLCNIKLIPCNSQMGHHDSELNEKKGIRIKLDSTSRNISEIYDGLDQNDDILFYQKQKKEFDTYNNIEYLDPDLESNSNDKEYSIYSKPKRLHIKKQPVITAKKQMDKIFEQKLAPKAFCWLLCDTCNQLLVLINGFIQLLEQEYVGQRGASGQKKEGSNDMINPKIADVISLIFRLSSSKVGQLIKLNTISNENHFLTRFILFAYDLGLVYVDEELLPLRRDNHEKNNRIFSHINEIYTTPYSILLGLNGSKLQSLYPAFKSTANNPEDYKNCSIKDLLLPSHFYYNEKHWFNLMNRDAEMKGNKSTDEKNYAQIEAGIIVQSNFRIYCYTASPLQAKILRHLCQVKVRGPNLITGILTRKGLLSAYSMGVSAEQILRFFTSNAHPILLKRLLKDGSSLIPISVETQLKLWEKDKNRLEITPASVFSEWGNSQNDIELFNQTLLYAKGRNIVLYNTEIVKNESHIQDSDLNELILVIRQEYEDDLKTFIRAKKEMINLEFNK</sequence>
<evidence type="ECO:0000259" key="9">
    <source>
        <dbReference type="Pfam" id="PF18307"/>
    </source>
</evidence>
<dbReference type="PANTHER" id="PTHR13152">
    <property type="entry name" value="TFIIH, POLYPEPTIDE 4"/>
    <property type="match status" value="1"/>
</dbReference>
<evidence type="ECO:0000313" key="11">
    <source>
        <dbReference type="Proteomes" id="UP001311799"/>
    </source>
</evidence>
<protein>
    <recommendedName>
        <fullName evidence="8">General transcription factor IIH subunit 4</fullName>
    </recommendedName>
</protein>
<proteinExistence type="inferred from homology"/>
<keyword evidence="6 8" id="KW-0234">DNA repair</keyword>
<reference evidence="10 11" key="1">
    <citation type="submission" date="2023-10" db="EMBL/GenBank/DDBJ databases">
        <title>Comparative genomics analysis reveals potential genetic determinants of host preference in Cryptosporidium xiaoi.</title>
        <authorList>
            <person name="Xiao L."/>
            <person name="Li J."/>
        </authorList>
    </citation>
    <scope>NUCLEOTIDE SEQUENCE [LARGE SCALE GENOMIC DNA]</scope>
    <source>
        <strain evidence="10 11">52996</strain>
    </source>
</reference>
<comment type="caution">
    <text evidence="10">The sequence shown here is derived from an EMBL/GenBank/DDBJ whole genome shotgun (WGS) entry which is preliminary data.</text>
</comment>
<comment type="similarity">
    <text evidence="2 8">Belongs to the TFB2 family.</text>
</comment>
<keyword evidence="5 8" id="KW-0804">Transcription</keyword>
<evidence type="ECO:0000256" key="2">
    <source>
        <dbReference type="ARBA" id="ARBA00007132"/>
    </source>
</evidence>
<dbReference type="GO" id="GO:0000439">
    <property type="term" value="C:transcription factor TFIIH core complex"/>
    <property type="evidence" value="ECO:0007669"/>
    <property type="project" value="InterPro"/>
</dbReference>
<evidence type="ECO:0000313" key="10">
    <source>
        <dbReference type="EMBL" id="KAK6590984.1"/>
    </source>
</evidence>
<dbReference type="PANTHER" id="PTHR13152:SF0">
    <property type="entry name" value="GENERAL TRANSCRIPTION FACTOR IIH SUBUNIT 4"/>
    <property type="match status" value="1"/>
</dbReference>
<dbReference type="InterPro" id="IPR040662">
    <property type="entry name" value="Tfb2_C"/>
</dbReference>
<dbReference type="GO" id="GO:0006289">
    <property type="term" value="P:nucleotide-excision repair"/>
    <property type="evidence" value="ECO:0007669"/>
    <property type="project" value="InterPro"/>
</dbReference>
<accession>A0AAV9Y2A2</accession>
<comment type="subcellular location">
    <subcellularLocation>
        <location evidence="1 8">Nucleus</location>
    </subcellularLocation>
</comment>
<dbReference type="Proteomes" id="UP001311799">
    <property type="component" value="Unassembled WGS sequence"/>
</dbReference>
<dbReference type="Pfam" id="PF18307">
    <property type="entry name" value="Tfb2_C"/>
    <property type="match status" value="1"/>
</dbReference>
<name>A0AAV9Y2A2_9CRYT</name>
<dbReference type="GO" id="GO:0005675">
    <property type="term" value="C:transcription factor TFIIH holo complex"/>
    <property type="evidence" value="ECO:0007669"/>
    <property type="project" value="TreeGrafter"/>
</dbReference>
<evidence type="ECO:0000256" key="1">
    <source>
        <dbReference type="ARBA" id="ARBA00004123"/>
    </source>
</evidence>
<keyword evidence="7 8" id="KW-0539">Nucleus</keyword>
<gene>
    <name evidence="10" type="ORF">RS030_111752</name>
</gene>
<feature type="domain" description="Transcription factor Tfb2 C-terminal" evidence="9">
    <location>
        <begin position="630"/>
        <end position="713"/>
    </location>
</feature>
<dbReference type="Gene3D" id="3.30.70.2610">
    <property type="match status" value="1"/>
</dbReference>
<dbReference type="AlphaFoldDB" id="A0AAV9Y2A2"/>
<dbReference type="EMBL" id="JAWDEY010000002">
    <property type="protein sequence ID" value="KAK6590984.1"/>
    <property type="molecule type" value="Genomic_DNA"/>
</dbReference>
<keyword evidence="4 8" id="KW-0805">Transcription regulation</keyword>
<dbReference type="InterPro" id="IPR004598">
    <property type="entry name" value="TFIIH_p52/Tfb2"/>
</dbReference>
<evidence type="ECO:0000256" key="8">
    <source>
        <dbReference type="RuleBase" id="RU364024"/>
    </source>
</evidence>
<dbReference type="Pfam" id="PF03849">
    <property type="entry name" value="Tfb2"/>
    <property type="match status" value="2"/>
</dbReference>
<evidence type="ECO:0000256" key="7">
    <source>
        <dbReference type="ARBA" id="ARBA00023242"/>
    </source>
</evidence>
<evidence type="ECO:0000256" key="4">
    <source>
        <dbReference type="ARBA" id="ARBA00023015"/>
    </source>
</evidence>
<comment type="function">
    <text evidence="8">Component of the general transcription and DNA repair factor IIH (TFIIH) core complex which is involved in general and transcription-coupled nucleotide excision repair (NER) of damaged DNA.</text>
</comment>
<evidence type="ECO:0000256" key="3">
    <source>
        <dbReference type="ARBA" id="ARBA00022763"/>
    </source>
</evidence>
<dbReference type="GO" id="GO:0001671">
    <property type="term" value="F:ATPase activator activity"/>
    <property type="evidence" value="ECO:0007669"/>
    <property type="project" value="InterPro"/>
</dbReference>